<evidence type="ECO:0000313" key="3">
    <source>
        <dbReference type="Proteomes" id="UP000235965"/>
    </source>
</evidence>
<feature type="compositionally biased region" description="Polar residues" evidence="1">
    <location>
        <begin position="24"/>
        <end position="39"/>
    </location>
</feature>
<feature type="compositionally biased region" description="Basic and acidic residues" evidence="1">
    <location>
        <begin position="74"/>
        <end position="95"/>
    </location>
</feature>
<feature type="compositionally biased region" description="Basic and acidic residues" evidence="1">
    <location>
        <begin position="40"/>
        <end position="54"/>
    </location>
</feature>
<keyword evidence="3" id="KW-1185">Reference proteome</keyword>
<protein>
    <submittedName>
        <fullName evidence="2">Uncharacterized protein</fullName>
    </submittedName>
</protein>
<feature type="compositionally biased region" description="Low complexity" evidence="1">
    <location>
        <begin position="278"/>
        <end position="291"/>
    </location>
</feature>
<feature type="compositionally biased region" description="Basic and acidic residues" evidence="1">
    <location>
        <begin position="123"/>
        <end position="148"/>
    </location>
</feature>
<organism evidence="2 3">
    <name type="scientific">Cryptotermes secundus</name>
    <dbReference type="NCBI Taxonomy" id="105785"/>
    <lineage>
        <taxon>Eukaryota</taxon>
        <taxon>Metazoa</taxon>
        <taxon>Ecdysozoa</taxon>
        <taxon>Arthropoda</taxon>
        <taxon>Hexapoda</taxon>
        <taxon>Insecta</taxon>
        <taxon>Pterygota</taxon>
        <taxon>Neoptera</taxon>
        <taxon>Polyneoptera</taxon>
        <taxon>Dictyoptera</taxon>
        <taxon>Blattodea</taxon>
        <taxon>Blattoidea</taxon>
        <taxon>Termitoidae</taxon>
        <taxon>Kalotermitidae</taxon>
        <taxon>Cryptotermitinae</taxon>
        <taxon>Cryptotermes</taxon>
    </lineage>
</organism>
<reference evidence="2 3" key="1">
    <citation type="submission" date="2017-12" db="EMBL/GenBank/DDBJ databases">
        <title>Hemimetabolous genomes reveal molecular basis of termite eusociality.</title>
        <authorList>
            <person name="Harrison M.C."/>
            <person name="Jongepier E."/>
            <person name="Robertson H.M."/>
            <person name="Arning N."/>
            <person name="Bitard-Feildel T."/>
            <person name="Chao H."/>
            <person name="Childers C.P."/>
            <person name="Dinh H."/>
            <person name="Doddapaneni H."/>
            <person name="Dugan S."/>
            <person name="Gowin J."/>
            <person name="Greiner C."/>
            <person name="Han Y."/>
            <person name="Hu H."/>
            <person name="Hughes D.S.T."/>
            <person name="Huylmans A.-K."/>
            <person name="Kemena C."/>
            <person name="Kremer L.P.M."/>
            <person name="Lee S.L."/>
            <person name="Lopez-Ezquerra A."/>
            <person name="Mallet L."/>
            <person name="Monroy-Kuhn J.M."/>
            <person name="Moser A."/>
            <person name="Murali S.C."/>
            <person name="Muzny D.M."/>
            <person name="Otani S."/>
            <person name="Piulachs M.-D."/>
            <person name="Poelchau M."/>
            <person name="Qu J."/>
            <person name="Schaub F."/>
            <person name="Wada-Katsumata A."/>
            <person name="Worley K.C."/>
            <person name="Xie Q."/>
            <person name="Ylla G."/>
            <person name="Poulsen M."/>
            <person name="Gibbs R.A."/>
            <person name="Schal C."/>
            <person name="Richards S."/>
            <person name="Belles X."/>
            <person name="Korb J."/>
            <person name="Bornberg-Bauer E."/>
        </authorList>
    </citation>
    <scope>NUCLEOTIDE SEQUENCE [LARGE SCALE GENOMIC DNA]</scope>
    <source>
        <tissue evidence="2">Whole body</tissue>
    </source>
</reference>
<dbReference type="Proteomes" id="UP000235965">
    <property type="component" value="Unassembled WGS sequence"/>
</dbReference>
<dbReference type="OrthoDB" id="28894at2759"/>
<comment type="caution">
    <text evidence="2">The sequence shown here is derived from an EMBL/GenBank/DDBJ whole genome shotgun (WGS) entry which is preliminary data.</text>
</comment>
<proteinExistence type="predicted"/>
<feature type="compositionally biased region" description="Basic and acidic residues" evidence="1">
    <location>
        <begin position="1"/>
        <end position="22"/>
    </location>
</feature>
<evidence type="ECO:0000313" key="2">
    <source>
        <dbReference type="EMBL" id="PNF29594.1"/>
    </source>
</evidence>
<dbReference type="AlphaFoldDB" id="A0A2J7QLX0"/>
<feature type="compositionally biased region" description="Polar residues" evidence="1">
    <location>
        <begin position="191"/>
        <end position="213"/>
    </location>
</feature>
<dbReference type="EMBL" id="NEVH01013240">
    <property type="protein sequence ID" value="PNF29594.1"/>
    <property type="molecule type" value="Genomic_DNA"/>
</dbReference>
<evidence type="ECO:0000256" key="1">
    <source>
        <dbReference type="SAM" id="MobiDB-lite"/>
    </source>
</evidence>
<feature type="region of interest" description="Disordered" evidence="1">
    <location>
        <begin position="1"/>
        <end position="227"/>
    </location>
</feature>
<feature type="region of interest" description="Disordered" evidence="1">
    <location>
        <begin position="249"/>
        <end position="291"/>
    </location>
</feature>
<sequence>MEVQQEQEKQSNQESQERERGQISEGSKQYGSVSKSQCTGKKDNVLREMVKGSDKPSPLCHTQVESSSTITQSTEKRVTKESLHIEESPCDKKFEQTPSNLSEDTDAAGKEQRSDIVPNIVDSGRDAHHEVPRGNADTSKENTGHCDETDSSNNTASRCDDSDASFKTARVESSSPSLNHDHEGDTGEVTEPQQRSTAANEPVETNANAQFSESLEEQISKSAETQDLSLSASELECGVQCAKVAAASGDVEVSNELDNSAAERQMSKSCAEGETLGASASPSAAAAAGVV</sequence>
<feature type="compositionally biased region" description="Polar residues" evidence="1">
    <location>
        <begin position="63"/>
        <end position="73"/>
    </location>
</feature>
<accession>A0A2J7QLX0</accession>
<gene>
    <name evidence="2" type="ORF">B7P43_G01632</name>
</gene>
<name>A0A2J7QLX0_9NEOP</name>